<keyword evidence="2" id="KW-0378">Hydrolase</keyword>
<name>A0A4Z2FU40_9TELE</name>
<proteinExistence type="inferred from homology"/>
<dbReference type="PROSITE" id="PS51892">
    <property type="entry name" value="SUBTILASE"/>
    <property type="match status" value="1"/>
</dbReference>
<evidence type="ECO:0000313" key="8">
    <source>
        <dbReference type="Proteomes" id="UP000314294"/>
    </source>
</evidence>
<sequence>MLTSFCLSSQGRGGKGSIFVWAAGNGGMQRDHCGADGYVNSIYSIAVGAVSQTGKPAFFGEPCAGVMAVTLTGSGVGGSLPLVTVTAADAGCVARFPGTSSAAPLAAGILALCLEVKNVTNAMTRAVGVASGLVFCGGVSGVDASFVLWMVLEAGFTAPAVTPRRLGLSRLAVKWSAGPLGEATPRTLPLGEGDEGCEALEELAHRRSLPQWAVSGGAVVFAVFAGRRALKRHYVTITTLK</sequence>
<dbReference type="EMBL" id="SRLO01000887">
    <property type="protein sequence ID" value="TNN44738.1"/>
    <property type="molecule type" value="Genomic_DNA"/>
</dbReference>
<dbReference type="InterPro" id="IPR036852">
    <property type="entry name" value="Peptidase_S8/S53_dom_sf"/>
</dbReference>
<dbReference type="AlphaFoldDB" id="A0A4Z2FU40"/>
<reference evidence="7 8" key="1">
    <citation type="submission" date="2019-03" db="EMBL/GenBank/DDBJ databases">
        <title>First draft genome of Liparis tanakae, snailfish: a comprehensive survey of snailfish specific genes.</title>
        <authorList>
            <person name="Kim W."/>
            <person name="Song I."/>
            <person name="Jeong J.-H."/>
            <person name="Kim D."/>
            <person name="Kim S."/>
            <person name="Ryu S."/>
            <person name="Song J.Y."/>
            <person name="Lee S.K."/>
        </authorList>
    </citation>
    <scope>NUCLEOTIDE SEQUENCE [LARGE SCALE GENOMIC DNA]</scope>
    <source>
        <tissue evidence="7">Muscle</tissue>
    </source>
</reference>
<gene>
    <name evidence="7" type="primary">PC6</name>
    <name evidence="7" type="ORF">EYF80_045078</name>
</gene>
<comment type="caution">
    <text evidence="7">The sequence shown here is derived from an EMBL/GenBank/DDBJ whole genome shotgun (WGS) entry which is preliminary data.</text>
</comment>
<dbReference type="PANTHER" id="PTHR42884">
    <property type="entry name" value="PROPROTEIN CONVERTASE SUBTILISIN/KEXIN-RELATED"/>
    <property type="match status" value="1"/>
</dbReference>
<dbReference type="GO" id="GO:0005802">
    <property type="term" value="C:trans-Golgi network"/>
    <property type="evidence" value="ECO:0007669"/>
    <property type="project" value="TreeGrafter"/>
</dbReference>
<dbReference type="GO" id="GO:0016485">
    <property type="term" value="P:protein processing"/>
    <property type="evidence" value="ECO:0007669"/>
    <property type="project" value="TreeGrafter"/>
</dbReference>
<dbReference type="OrthoDB" id="300641at2759"/>
<evidence type="ECO:0000256" key="4">
    <source>
        <dbReference type="ARBA" id="ARBA00023157"/>
    </source>
</evidence>
<protein>
    <submittedName>
        <fullName evidence="7">Proprotein convertase subtilisin/kexin type 5</fullName>
    </submittedName>
</protein>
<dbReference type="GO" id="GO:0000139">
    <property type="term" value="C:Golgi membrane"/>
    <property type="evidence" value="ECO:0007669"/>
    <property type="project" value="TreeGrafter"/>
</dbReference>
<dbReference type="PANTHER" id="PTHR42884:SF23">
    <property type="entry name" value="FURIN-LIKE PROTEASE 2"/>
    <property type="match status" value="1"/>
</dbReference>
<evidence type="ECO:0000256" key="1">
    <source>
        <dbReference type="ARBA" id="ARBA00022670"/>
    </source>
</evidence>
<evidence type="ECO:0000259" key="6">
    <source>
        <dbReference type="Pfam" id="PF00082"/>
    </source>
</evidence>
<keyword evidence="1" id="KW-0645">Protease</keyword>
<dbReference type="PROSITE" id="PS00138">
    <property type="entry name" value="SUBTILASE_SER"/>
    <property type="match status" value="1"/>
</dbReference>
<evidence type="ECO:0000256" key="5">
    <source>
        <dbReference type="PROSITE-ProRule" id="PRU01240"/>
    </source>
</evidence>
<dbReference type="InterPro" id="IPR000209">
    <property type="entry name" value="Peptidase_S8/S53_dom"/>
</dbReference>
<evidence type="ECO:0000256" key="2">
    <source>
        <dbReference type="ARBA" id="ARBA00022801"/>
    </source>
</evidence>
<feature type="domain" description="Peptidase S8/S53" evidence="6">
    <location>
        <begin position="10"/>
        <end position="127"/>
    </location>
</feature>
<keyword evidence="4" id="KW-1015">Disulfide bond</keyword>
<keyword evidence="3" id="KW-0720">Serine protease</keyword>
<accession>A0A4Z2FU40</accession>
<organism evidence="7 8">
    <name type="scientific">Liparis tanakae</name>
    <name type="common">Tanaka's snailfish</name>
    <dbReference type="NCBI Taxonomy" id="230148"/>
    <lineage>
        <taxon>Eukaryota</taxon>
        <taxon>Metazoa</taxon>
        <taxon>Chordata</taxon>
        <taxon>Craniata</taxon>
        <taxon>Vertebrata</taxon>
        <taxon>Euteleostomi</taxon>
        <taxon>Actinopterygii</taxon>
        <taxon>Neopterygii</taxon>
        <taxon>Teleostei</taxon>
        <taxon>Neoteleostei</taxon>
        <taxon>Acanthomorphata</taxon>
        <taxon>Eupercaria</taxon>
        <taxon>Perciformes</taxon>
        <taxon>Cottioidei</taxon>
        <taxon>Cottales</taxon>
        <taxon>Liparidae</taxon>
        <taxon>Liparis</taxon>
    </lineage>
</organism>
<dbReference type="GO" id="GO:0004252">
    <property type="term" value="F:serine-type endopeptidase activity"/>
    <property type="evidence" value="ECO:0007669"/>
    <property type="project" value="InterPro"/>
</dbReference>
<comment type="caution">
    <text evidence="5">Lacks conserved residue(s) required for the propagation of feature annotation.</text>
</comment>
<dbReference type="InterPro" id="IPR023828">
    <property type="entry name" value="Peptidase_S8_Ser-AS"/>
</dbReference>
<dbReference type="Proteomes" id="UP000314294">
    <property type="component" value="Unassembled WGS sequence"/>
</dbReference>
<comment type="similarity">
    <text evidence="5">Belongs to the peptidase S8 family.</text>
</comment>
<keyword evidence="8" id="KW-1185">Reference proteome</keyword>
<evidence type="ECO:0000256" key="3">
    <source>
        <dbReference type="ARBA" id="ARBA00022825"/>
    </source>
</evidence>
<dbReference type="Pfam" id="PF00082">
    <property type="entry name" value="Peptidase_S8"/>
    <property type="match status" value="1"/>
</dbReference>
<dbReference type="SUPFAM" id="SSF52743">
    <property type="entry name" value="Subtilisin-like"/>
    <property type="match status" value="1"/>
</dbReference>
<dbReference type="Gene3D" id="3.40.50.200">
    <property type="entry name" value="Peptidase S8/S53 domain"/>
    <property type="match status" value="1"/>
</dbReference>
<evidence type="ECO:0000313" key="7">
    <source>
        <dbReference type="EMBL" id="TNN44738.1"/>
    </source>
</evidence>